<dbReference type="RefSeq" id="WP_119534851.1">
    <property type="nucleotide sequence ID" value="NZ_NRJF01000130.1"/>
</dbReference>
<proteinExistence type="predicted"/>
<keyword evidence="3" id="KW-1185">Reference proteome</keyword>
<dbReference type="OrthoDB" id="9850299at2"/>
<keyword evidence="1" id="KW-0732">Signal</keyword>
<evidence type="ECO:0000313" key="3">
    <source>
        <dbReference type="Proteomes" id="UP000265964"/>
    </source>
</evidence>
<name>A0A3A1YC14_9GAMM</name>
<feature type="chain" id="PRO_5017419169" evidence="1">
    <location>
        <begin position="25"/>
        <end position="135"/>
    </location>
</feature>
<evidence type="ECO:0000313" key="2">
    <source>
        <dbReference type="EMBL" id="RIY34749.1"/>
    </source>
</evidence>
<dbReference type="EMBL" id="NRJF01000130">
    <property type="protein sequence ID" value="RIY34749.1"/>
    <property type="molecule type" value="Genomic_DNA"/>
</dbReference>
<evidence type="ECO:0000256" key="1">
    <source>
        <dbReference type="SAM" id="SignalP"/>
    </source>
</evidence>
<comment type="caution">
    <text evidence="2">The sequence shown here is derived from an EMBL/GenBank/DDBJ whole genome shotgun (WGS) entry which is preliminary data.</text>
</comment>
<accession>A0A3A1YC14</accession>
<sequence>MKIKSILATMLVVTTTLVSLNAQASTKDPATAYQDFYQMSVSTGTTTYTNESKNLVIEEQNVPAQISVASTGIINVVLGNKHVAPVFYNVGNVRIQAPAGMKLQTINQALSQLQIEQQVPAVSYFLKQAEISKKR</sequence>
<organism evidence="2 3">
    <name type="scientific">Psittacicella gerlachiana</name>
    <dbReference type="NCBI Taxonomy" id="2028574"/>
    <lineage>
        <taxon>Bacteria</taxon>
        <taxon>Pseudomonadati</taxon>
        <taxon>Pseudomonadota</taxon>
        <taxon>Gammaproteobacteria</taxon>
        <taxon>Pasteurellales</taxon>
        <taxon>Psittacicellaceae</taxon>
        <taxon>Psittacicella</taxon>
    </lineage>
</organism>
<feature type="signal peptide" evidence="1">
    <location>
        <begin position="1"/>
        <end position="24"/>
    </location>
</feature>
<protein>
    <submittedName>
        <fullName evidence="2">Uncharacterized protein</fullName>
    </submittedName>
</protein>
<gene>
    <name evidence="2" type="ORF">CKF59_04890</name>
</gene>
<dbReference type="Proteomes" id="UP000265964">
    <property type="component" value="Unassembled WGS sequence"/>
</dbReference>
<reference evidence="2 3" key="1">
    <citation type="submission" date="2017-08" db="EMBL/GenBank/DDBJ databases">
        <title>Reclassification of Bisgaard taxon 37 and 44.</title>
        <authorList>
            <person name="Christensen H."/>
        </authorList>
    </citation>
    <scope>NUCLEOTIDE SEQUENCE [LARGE SCALE GENOMIC DNA]</scope>
    <source>
        <strain evidence="2 3">EEAB3T1</strain>
    </source>
</reference>
<dbReference type="AlphaFoldDB" id="A0A3A1YC14"/>